<dbReference type="GO" id="GO:0016740">
    <property type="term" value="F:transferase activity"/>
    <property type="evidence" value="ECO:0007669"/>
    <property type="project" value="UniProtKB-KW"/>
</dbReference>
<dbReference type="InterPro" id="IPR003673">
    <property type="entry name" value="CoA-Trfase_fam_III"/>
</dbReference>
<reference evidence="1 2" key="1">
    <citation type="submission" date="2020-08" db="EMBL/GenBank/DDBJ databases">
        <title>Sequencing the genomes of 1000 actinobacteria strains.</title>
        <authorList>
            <person name="Klenk H.-P."/>
        </authorList>
    </citation>
    <scope>NUCLEOTIDE SEQUENCE [LARGE SCALE GENOMIC DNA]</scope>
    <source>
        <strain evidence="1 2">DSM 45584</strain>
    </source>
</reference>
<keyword evidence="1" id="KW-0808">Transferase</keyword>
<dbReference type="EMBL" id="JACHIW010000002">
    <property type="protein sequence ID" value="MBB5158783.1"/>
    <property type="molecule type" value="Genomic_DNA"/>
</dbReference>
<dbReference type="AlphaFoldDB" id="A0A840QKC6"/>
<dbReference type="Proteomes" id="UP000584374">
    <property type="component" value="Unassembled WGS sequence"/>
</dbReference>
<keyword evidence="2" id="KW-1185">Reference proteome</keyword>
<dbReference type="InterPro" id="IPR050509">
    <property type="entry name" value="CoA-transferase_III"/>
</dbReference>
<protein>
    <submittedName>
        <fullName evidence="1">Crotonobetainyl-CoA:carnitine CoA-transferase CaiB-like acyl-CoA transferase</fullName>
    </submittedName>
</protein>
<dbReference type="RefSeq" id="WP_184730759.1">
    <property type="nucleotide sequence ID" value="NZ_JACHIW010000002.1"/>
</dbReference>
<accession>A0A840QKC6</accession>
<sequence>MTLSVARVESAVAAQVAARALDQVDDPAVHGVGREIDWAGPVDLPLSDEHTVQAACGIMHVHGRASGAPVALAVDYASATAGVLCAQGVLATLIARYRGMAVTGVRTSVSQAALLALAQYLAAATADDPPEPIEPGTSAFTCADGRRFELETLEPIRWLDFWTRLGAEPAAVGRGWRAFQQRFATATCPMPDALRAEVRRRPFAVVHGAADAAGVDLMGIRDEPDPPTTARPWTLAPFPDTVSTGLGPTADKPLSGVRVVESTRRVQGPMAGHILRLLGADVVRIEPPGGDPMRGIPPIAGTCSARFSALNAGKTVAEIDIKSAPGRRAVHELVAGADVFLHNWAPGKAAQLQLDADDLRRTSPGLVYAWSSGWGDAFGAASPVGTDFLVQAYTGLAAAVCPADEPPLPSLMTLTDVFGGLICAQGVLAALLDRIRTGQGGRVDSSLFSAATAIPRRARRVEWTPLHRPVRTEDGYLALGQDACPDRLARVLGLGASVGHHEIISRIGTKPTGWWLDRLRDSGVSAMPVCTDLRELAMDPRFGRAIAVDEHAFARTPWEFW</sequence>
<name>A0A840QKC6_9PSEU</name>
<dbReference type="PANTHER" id="PTHR48228:SF5">
    <property type="entry name" value="ALPHA-METHYLACYL-COA RACEMASE"/>
    <property type="match status" value="1"/>
</dbReference>
<dbReference type="InterPro" id="IPR023606">
    <property type="entry name" value="CoA-Trfase_III_dom_1_sf"/>
</dbReference>
<proteinExistence type="predicted"/>
<comment type="caution">
    <text evidence="1">The sequence shown here is derived from an EMBL/GenBank/DDBJ whole genome shotgun (WGS) entry which is preliminary data.</text>
</comment>
<dbReference type="SUPFAM" id="SSF89796">
    <property type="entry name" value="CoA-transferase family III (CaiB/BaiF)"/>
    <property type="match status" value="2"/>
</dbReference>
<dbReference type="Pfam" id="PF02515">
    <property type="entry name" value="CoA_transf_3"/>
    <property type="match status" value="2"/>
</dbReference>
<evidence type="ECO:0000313" key="1">
    <source>
        <dbReference type="EMBL" id="MBB5158783.1"/>
    </source>
</evidence>
<dbReference type="PANTHER" id="PTHR48228">
    <property type="entry name" value="SUCCINYL-COA--D-CITRAMALATE COA-TRANSFERASE"/>
    <property type="match status" value="1"/>
</dbReference>
<dbReference type="Gene3D" id="3.40.50.10540">
    <property type="entry name" value="Crotonobetainyl-coa:carnitine coa-transferase, domain 1"/>
    <property type="match status" value="2"/>
</dbReference>
<evidence type="ECO:0000313" key="2">
    <source>
        <dbReference type="Proteomes" id="UP000584374"/>
    </source>
</evidence>
<organism evidence="1 2">
    <name type="scientific">Saccharopolyspora phatthalungensis</name>
    <dbReference type="NCBI Taxonomy" id="664693"/>
    <lineage>
        <taxon>Bacteria</taxon>
        <taxon>Bacillati</taxon>
        <taxon>Actinomycetota</taxon>
        <taxon>Actinomycetes</taxon>
        <taxon>Pseudonocardiales</taxon>
        <taxon>Pseudonocardiaceae</taxon>
        <taxon>Saccharopolyspora</taxon>
    </lineage>
</organism>
<gene>
    <name evidence="1" type="ORF">BJ970_006382</name>
</gene>